<evidence type="ECO:0000313" key="12">
    <source>
        <dbReference type="EMBL" id="PNF23110.1"/>
    </source>
</evidence>
<feature type="domain" description="C2H2-type" evidence="11">
    <location>
        <begin position="134"/>
        <end position="161"/>
    </location>
</feature>
<organism evidence="12 13">
    <name type="scientific">Cryptotermes secundus</name>
    <dbReference type="NCBI Taxonomy" id="105785"/>
    <lineage>
        <taxon>Eukaryota</taxon>
        <taxon>Metazoa</taxon>
        <taxon>Ecdysozoa</taxon>
        <taxon>Arthropoda</taxon>
        <taxon>Hexapoda</taxon>
        <taxon>Insecta</taxon>
        <taxon>Pterygota</taxon>
        <taxon>Neoptera</taxon>
        <taxon>Polyneoptera</taxon>
        <taxon>Dictyoptera</taxon>
        <taxon>Blattodea</taxon>
        <taxon>Blattoidea</taxon>
        <taxon>Termitoidae</taxon>
        <taxon>Kalotermitidae</taxon>
        <taxon>Cryptotermitinae</taxon>
        <taxon>Cryptotermes</taxon>
    </lineage>
</organism>
<evidence type="ECO:0000259" key="11">
    <source>
        <dbReference type="PROSITE" id="PS50157"/>
    </source>
</evidence>
<evidence type="ECO:0000256" key="4">
    <source>
        <dbReference type="ARBA" id="ARBA00022771"/>
    </source>
</evidence>
<dbReference type="SMART" id="SM00355">
    <property type="entry name" value="ZnF_C2H2"/>
    <property type="match status" value="5"/>
</dbReference>
<dbReference type="GO" id="GO:0003677">
    <property type="term" value="F:DNA binding"/>
    <property type="evidence" value="ECO:0007669"/>
    <property type="project" value="UniProtKB-KW"/>
</dbReference>
<comment type="caution">
    <text evidence="12">The sequence shown here is derived from an EMBL/GenBank/DDBJ whole genome shotgun (WGS) entry which is preliminary data.</text>
</comment>
<comment type="subcellular location">
    <subcellularLocation>
        <location evidence="1">Nucleus</location>
    </subcellularLocation>
</comment>
<sequence>MDKNGALLQDIQNFTNCSKFNFVSIKEEPPEDICSESDLTHFENSEIKFQVHSEDGQQICSMRPLDILKEESEEDLSDKVKNEVDETFEIQGDVPIKSEPPEELTVELNPDQVQDSVKSVSPKHETSDQQHGEFFCQLCNKKFSRKCGLVSHMLIHEGVKPFKCEVCQKAFIHNYQLTKHARIHSGERRYSCDICGKRFLHNDVARHKRVHHYDRELQTEQKPYGCPYCGRSFAQSSALHSHQKMHLGVKDQVCHLCGKAFTEHSGLVRHYKTHSGELCVNCLG</sequence>
<feature type="domain" description="C2H2-type" evidence="11">
    <location>
        <begin position="224"/>
        <end position="251"/>
    </location>
</feature>
<keyword evidence="5" id="KW-0862">Zinc</keyword>
<dbReference type="GO" id="GO:0005634">
    <property type="term" value="C:nucleus"/>
    <property type="evidence" value="ECO:0007669"/>
    <property type="project" value="UniProtKB-SubCell"/>
</dbReference>
<dbReference type="OrthoDB" id="6077919at2759"/>
<keyword evidence="13" id="KW-1185">Reference proteome</keyword>
<evidence type="ECO:0000256" key="8">
    <source>
        <dbReference type="ARBA" id="ARBA00023163"/>
    </source>
</evidence>
<evidence type="ECO:0000256" key="2">
    <source>
        <dbReference type="ARBA" id="ARBA00022723"/>
    </source>
</evidence>
<evidence type="ECO:0000256" key="5">
    <source>
        <dbReference type="ARBA" id="ARBA00022833"/>
    </source>
</evidence>
<feature type="domain" description="C2H2-type" evidence="11">
    <location>
        <begin position="252"/>
        <end position="277"/>
    </location>
</feature>
<keyword evidence="3" id="KW-0677">Repeat</keyword>
<feature type="domain" description="C2H2-type" evidence="11">
    <location>
        <begin position="162"/>
        <end position="189"/>
    </location>
</feature>
<evidence type="ECO:0000256" key="1">
    <source>
        <dbReference type="ARBA" id="ARBA00004123"/>
    </source>
</evidence>
<evidence type="ECO:0000313" key="13">
    <source>
        <dbReference type="Proteomes" id="UP000235965"/>
    </source>
</evidence>
<dbReference type="EMBL" id="NEVH01019068">
    <property type="protein sequence ID" value="PNF23110.1"/>
    <property type="molecule type" value="Genomic_DNA"/>
</dbReference>
<evidence type="ECO:0000256" key="7">
    <source>
        <dbReference type="ARBA" id="ARBA00023125"/>
    </source>
</evidence>
<name>A0A2J7Q3G5_9NEOP</name>
<dbReference type="PROSITE" id="PS00028">
    <property type="entry name" value="ZINC_FINGER_C2H2_1"/>
    <property type="match status" value="4"/>
</dbReference>
<dbReference type="PANTHER" id="PTHR24377">
    <property type="entry name" value="IP01015P-RELATED"/>
    <property type="match status" value="1"/>
</dbReference>
<dbReference type="PROSITE" id="PS50157">
    <property type="entry name" value="ZINC_FINGER_C2H2_2"/>
    <property type="match status" value="4"/>
</dbReference>
<proteinExistence type="predicted"/>
<dbReference type="Pfam" id="PF00096">
    <property type="entry name" value="zf-C2H2"/>
    <property type="match status" value="4"/>
</dbReference>
<evidence type="ECO:0000256" key="10">
    <source>
        <dbReference type="PROSITE-ProRule" id="PRU00042"/>
    </source>
</evidence>
<keyword evidence="4 10" id="KW-0863">Zinc-finger</keyword>
<dbReference type="InterPro" id="IPR050826">
    <property type="entry name" value="Krueppel_C2H2_ZnFinger"/>
</dbReference>
<gene>
    <name evidence="12" type="ORF">B7P43_G09126</name>
</gene>
<dbReference type="AlphaFoldDB" id="A0A2J7Q3G5"/>
<keyword evidence="8" id="KW-0804">Transcription</keyword>
<keyword evidence="9" id="KW-0539">Nucleus</keyword>
<accession>A0A2J7Q3G5</accession>
<dbReference type="Gene3D" id="3.30.160.60">
    <property type="entry name" value="Classic Zinc Finger"/>
    <property type="match status" value="5"/>
</dbReference>
<keyword evidence="2" id="KW-0479">Metal-binding</keyword>
<keyword evidence="6" id="KW-0805">Transcription regulation</keyword>
<evidence type="ECO:0000256" key="6">
    <source>
        <dbReference type="ARBA" id="ARBA00023015"/>
    </source>
</evidence>
<reference evidence="12 13" key="1">
    <citation type="submission" date="2017-12" db="EMBL/GenBank/DDBJ databases">
        <title>Hemimetabolous genomes reveal molecular basis of termite eusociality.</title>
        <authorList>
            <person name="Harrison M.C."/>
            <person name="Jongepier E."/>
            <person name="Robertson H.M."/>
            <person name="Arning N."/>
            <person name="Bitard-Feildel T."/>
            <person name="Chao H."/>
            <person name="Childers C.P."/>
            <person name="Dinh H."/>
            <person name="Doddapaneni H."/>
            <person name="Dugan S."/>
            <person name="Gowin J."/>
            <person name="Greiner C."/>
            <person name="Han Y."/>
            <person name="Hu H."/>
            <person name="Hughes D.S.T."/>
            <person name="Huylmans A.-K."/>
            <person name="Kemena C."/>
            <person name="Kremer L.P.M."/>
            <person name="Lee S.L."/>
            <person name="Lopez-Ezquerra A."/>
            <person name="Mallet L."/>
            <person name="Monroy-Kuhn J.M."/>
            <person name="Moser A."/>
            <person name="Murali S.C."/>
            <person name="Muzny D.M."/>
            <person name="Otani S."/>
            <person name="Piulachs M.-D."/>
            <person name="Poelchau M."/>
            <person name="Qu J."/>
            <person name="Schaub F."/>
            <person name="Wada-Katsumata A."/>
            <person name="Worley K.C."/>
            <person name="Xie Q."/>
            <person name="Ylla G."/>
            <person name="Poulsen M."/>
            <person name="Gibbs R.A."/>
            <person name="Schal C."/>
            <person name="Richards S."/>
            <person name="Belles X."/>
            <person name="Korb J."/>
            <person name="Bornberg-Bauer E."/>
        </authorList>
    </citation>
    <scope>NUCLEOTIDE SEQUENCE [LARGE SCALE GENOMIC DNA]</scope>
    <source>
        <tissue evidence="12">Whole body</tissue>
    </source>
</reference>
<dbReference type="InterPro" id="IPR013087">
    <property type="entry name" value="Znf_C2H2_type"/>
</dbReference>
<dbReference type="Proteomes" id="UP000235965">
    <property type="component" value="Unassembled WGS sequence"/>
</dbReference>
<evidence type="ECO:0000256" key="3">
    <source>
        <dbReference type="ARBA" id="ARBA00022737"/>
    </source>
</evidence>
<dbReference type="FunFam" id="3.30.160.60:FF:000064">
    <property type="entry name" value="Early growth response protein 3"/>
    <property type="match status" value="1"/>
</dbReference>
<keyword evidence="7" id="KW-0238">DNA-binding</keyword>
<evidence type="ECO:0000256" key="9">
    <source>
        <dbReference type="ARBA" id="ARBA00023242"/>
    </source>
</evidence>
<dbReference type="FunFam" id="3.30.160.60:FF:001297">
    <property type="entry name" value="Zinc finger and SCAN domain-containing protein 2"/>
    <property type="match status" value="1"/>
</dbReference>
<protein>
    <recommendedName>
        <fullName evidence="11">C2H2-type domain-containing protein</fullName>
    </recommendedName>
</protein>
<dbReference type="SUPFAM" id="SSF57667">
    <property type="entry name" value="beta-beta-alpha zinc fingers"/>
    <property type="match status" value="3"/>
</dbReference>
<dbReference type="GO" id="GO:0008270">
    <property type="term" value="F:zinc ion binding"/>
    <property type="evidence" value="ECO:0007669"/>
    <property type="project" value="UniProtKB-KW"/>
</dbReference>
<dbReference type="InterPro" id="IPR036236">
    <property type="entry name" value="Znf_C2H2_sf"/>
</dbReference>